<proteinExistence type="predicted"/>
<reference evidence="3 4" key="1">
    <citation type="submission" date="2012-11" db="EMBL/GenBank/DDBJ databases">
        <title>The complete genome sequence of Corynebacterium maris Coryn-1 (=DSM 45190).</title>
        <authorList>
            <person name="Schaffert L."/>
            <person name="Albersmeier A."/>
            <person name="Kalinowski J."/>
            <person name="Ruckert C."/>
        </authorList>
    </citation>
    <scope>NUCLEOTIDE SEQUENCE [LARGE SCALE GENOMIC DNA]</scope>
    <source>
        <strain evidence="4">Coryn-1</strain>
    </source>
</reference>
<dbReference type="HOGENOM" id="CLU_127546_0_0_11"/>
<keyword evidence="4" id="KW-1185">Reference proteome</keyword>
<organism evidence="3 4">
    <name type="scientific">Corynebacterium maris DSM 45190</name>
    <dbReference type="NCBI Taxonomy" id="1224163"/>
    <lineage>
        <taxon>Bacteria</taxon>
        <taxon>Bacillati</taxon>
        <taxon>Actinomycetota</taxon>
        <taxon>Actinomycetes</taxon>
        <taxon>Mycobacteriales</taxon>
        <taxon>Corynebacteriaceae</taxon>
        <taxon>Corynebacterium</taxon>
    </lineage>
</organism>
<dbReference type="Proteomes" id="UP000015388">
    <property type="component" value="Chromosome"/>
</dbReference>
<gene>
    <name evidence="3" type="ORF">B841_08130</name>
</gene>
<protein>
    <recommendedName>
        <fullName evidence="5">DUF2631 domain-containing protein</fullName>
    </recommendedName>
</protein>
<dbReference type="Pfam" id="PF10939">
    <property type="entry name" value="DUF2631"/>
    <property type="match status" value="1"/>
</dbReference>
<evidence type="ECO:0000313" key="4">
    <source>
        <dbReference type="Proteomes" id="UP000015388"/>
    </source>
</evidence>
<name>S5SV76_9CORY</name>
<keyword evidence="2" id="KW-0812">Transmembrane</keyword>
<evidence type="ECO:0000256" key="2">
    <source>
        <dbReference type="SAM" id="Phobius"/>
    </source>
</evidence>
<dbReference type="OrthoDB" id="3401220at2"/>
<dbReference type="KEGG" id="cmd:B841_08130"/>
<evidence type="ECO:0000256" key="1">
    <source>
        <dbReference type="SAM" id="MobiDB-lite"/>
    </source>
</evidence>
<dbReference type="PATRIC" id="fig|1224163.3.peg.1633"/>
<keyword evidence="2" id="KW-0472">Membrane</keyword>
<dbReference type="AlphaFoldDB" id="S5SV76"/>
<feature type="transmembrane region" description="Helical" evidence="2">
    <location>
        <begin position="39"/>
        <end position="56"/>
    </location>
</feature>
<evidence type="ECO:0008006" key="5">
    <source>
        <dbReference type="Google" id="ProtNLM"/>
    </source>
</evidence>
<dbReference type="eggNOG" id="ENOG5033KSB">
    <property type="taxonomic scope" value="Bacteria"/>
</dbReference>
<keyword evidence="2" id="KW-1133">Transmembrane helix</keyword>
<dbReference type="EMBL" id="CP003924">
    <property type="protein sequence ID" value="AGS35099.1"/>
    <property type="molecule type" value="Genomic_DNA"/>
</dbReference>
<evidence type="ECO:0000313" key="3">
    <source>
        <dbReference type="EMBL" id="AGS35099.1"/>
    </source>
</evidence>
<dbReference type="STRING" id="1224163.B841_08130"/>
<dbReference type="RefSeq" id="WP_020935032.1">
    <property type="nucleotide sequence ID" value="NC_021915.1"/>
</dbReference>
<sequence length="170" mass="18580">MASTASHKKEPEIYDGVSTEDVPSAGWGWSELSRPAIQITGWISVFIMLAFLFGNHEGHVETIWILVLTALIAIGLLLFAFEPKWSQTRTLTGHNKPVGHVEPDWTYDQKTLSGAYSTLSDSQLRSMNIDPARVQHLRATPGLTEGTVQSTANLDAGRSGAAEGVKDTFR</sequence>
<feature type="transmembrane region" description="Helical" evidence="2">
    <location>
        <begin position="62"/>
        <end position="81"/>
    </location>
</feature>
<dbReference type="InterPro" id="IPR024341">
    <property type="entry name" value="DUF2631"/>
</dbReference>
<accession>S5SV76</accession>
<feature type="region of interest" description="Disordered" evidence="1">
    <location>
        <begin position="148"/>
        <end position="170"/>
    </location>
</feature>